<evidence type="ECO:0000256" key="4">
    <source>
        <dbReference type="ARBA" id="ARBA00022723"/>
    </source>
</evidence>
<dbReference type="FunFam" id="3.40.50.1000:FF:000028">
    <property type="entry name" value="Calcium-transporting P-type ATPase, putative"/>
    <property type="match status" value="1"/>
</dbReference>
<dbReference type="GO" id="GO:0046872">
    <property type="term" value="F:metal ion binding"/>
    <property type="evidence" value="ECO:0007669"/>
    <property type="project" value="UniProtKB-KW"/>
</dbReference>
<dbReference type="GO" id="GO:0006883">
    <property type="term" value="P:intracellular sodium ion homeostasis"/>
    <property type="evidence" value="ECO:0007669"/>
    <property type="project" value="TreeGrafter"/>
</dbReference>
<dbReference type="SUPFAM" id="SSF56784">
    <property type="entry name" value="HAD-like"/>
    <property type="match status" value="1"/>
</dbReference>
<protein>
    <submittedName>
        <fullName evidence="12">Cation-transporting ATPase pma1</fullName>
        <ecNumber evidence="12">3.6.3.-</ecNumber>
    </submittedName>
</protein>
<keyword evidence="9 10" id="KW-0472">Membrane</keyword>
<evidence type="ECO:0000256" key="5">
    <source>
        <dbReference type="ARBA" id="ARBA00022741"/>
    </source>
</evidence>
<dbReference type="NCBIfam" id="TIGR01494">
    <property type="entry name" value="ATPase_P-type"/>
    <property type="match status" value="3"/>
</dbReference>
<dbReference type="InterPro" id="IPR018303">
    <property type="entry name" value="ATPase_P-typ_P_site"/>
</dbReference>
<feature type="transmembrane region" description="Helical" evidence="10">
    <location>
        <begin position="753"/>
        <end position="771"/>
    </location>
</feature>
<name>A0A098E6C3_9ZZZZ</name>
<dbReference type="GO" id="GO:0005524">
    <property type="term" value="F:ATP binding"/>
    <property type="evidence" value="ECO:0007669"/>
    <property type="project" value="UniProtKB-KW"/>
</dbReference>
<dbReference type="FunFam" id="2.70.150.10:FF:000016">
    <property type="entry name" value="Calcium-transporting P-type ATPase putative"/>
    <property type="match status" value="1"/>
</dbReference>
<sequence length="938" mass="104373">MKNNKNDANNHSQNNHYNKTIEEIFSSLSTNSKGLSDEEAKLRLMEYGPNELKIKKRSPFIRFIFQFHNPMIYVLLASAGICAFLTIWGEDIRGENIEMWSEVIVILLCVFLNAIVGFILEGKAESAIEALRKMTVHECIVTRNGKKKNIDAKNLVSGDITEIESGKKVPADLRLFYVKNLEIDESILTGESVPSHKNDEVRNKQNLSLSDQTCMAFSGTYVTRGLGNGVVVATGMKTEFGKIAKLVEETHEISTPLTKKIEEFTKIVIIATAIFTFINFIIGIVLGFSLIYSFLASVSFAVAVIPEALPVIVIALLAIASVAIAKKNAIIRNLPAAETLGCTTVICTDKTGTLTKNQMTVVKIYSGKKFYIVSGTGYKPKGKFMLKNKEFNREINPLTQPMELIETLMGGYLCNNAHLAEGKEEYKIIGDPTEGALLVSAMKANVNLNIQNFHKIDEIPFESEQQYMATLHSKEDSKIIYVKGSPEKILEMCEYQLTDGVIINLYRAEREEILKSAHEMAKGALRLIAIAYKIADKEKMTLDENDLNNLIFSGIQGMIDPPREEVIDAIEKCKNAGIKVVMITGDHAETAKAIAKQIGIYKEGAQFLSGEELAKMSDEGLYKIADEISVYARTSPEDKFRIVKQLQKKGHVVAVTGDGVNDAPALKNADIGIAMGISGTEVSKEASDMVLADDNFATIVNAVEEGRHVWKNFQKTVLYTIPTNVAQGLIIFFAIMLAPFIPLFALRLPLEPIHILWINLTDAVFLTLPLIMEQKEKGLLKAKPRDQGEKLINELFITRIAIVSIMMIVSAFGIYYYFGNFALNGNIDGTADLLLLTQAQTAAFMAVKLVHIGFLFTARSIHNSAFTFSLFSNKWIIIGVTIALGAQLLITYIPFLQEIFRTAAFPMEWWPVLLLTLLSAFVAVEIEKFLRRKFKKDW</sequence>
<dbReference type="SUPFAM" id="SSF81665">
    <property type="entry name" value="Calcium ATPase, transmembrane domain M"/>
    <property type="match status" value="1"/>
</dbReference>
<dbReference type="InterPro" id="IPR001757">
    <property type="entry name" value="P_typ_ATPase"/>
</dbReference>
<evidence type="ECO:0000256" key="9">
    <source>
        <dbReference type="ARBA" id="ARBA00023136"/>
    </source>
</evidence>
<accession>A0A098E6C3</accession>
<feature type="transmembrane region" description="Helical" evidence="10">
    <location>
        <begin position="838"/>
        <end position="856"/>
    </location>
</feature>
<feature type="transmembrane region" description="Helical" evidence="10">
    <location>
        <begin position="300"/>
        <end position="325"/>
    </location>
</feature>
<feature type="transmembrane region" description="Helical" evidence="10">
    <location>
        <begin position="267"/>
        <end position="294"/>
    </location>
</feature>
<evidence type="ECO:0000259" key="11">
    <source>
        <dbReference type="SMART" id="SM00831"/>
    </source>
</evidence>
<evidence type="ECO:0000313" key="12">
    <source>
        <dbReference type="EMBL" id="CEG11467.1"/>
    </source>
</evidence>
<dbReference type="PRINTS" id="PR00120">
    <property type="entry name" value="HATPASE"/>
</dbReference>
<dbReference type="InterPro" id="IPR050510">
    <property type="entry name" value="Cation_transp_ATPase_P-type"/>
</dbReference>
<feature type="transmembrane region" description="Helical" evidence="10">
    <location>
        <begin position="63"/>
        <end position="88"/>
    </location>
</feature>
<dbReference type="PROSITE" id="PS00154">
    <property type="entry name" value="ATPASE_E1_E2"/>
    <property type="match status" value="1"/>
</dbReference>
<dbReference type="GO" id="GO:1990573">
    <property type="term" value="P:potassium ion import across plasma membrane"/>
    <property type="evidence" value="ECO:0007669"/>
    <property type="project" value="TreeGrafter"/>
</dbReference>
<dbReference type="GO" id="GO:1902600">
    <property type="term" value="P:proton transmembrane transport"/>
    <property type="evidence" value="ECO:0007669"/>
    <property type="project" value="TreeGrafter"/>
</dbReference>
<keyword evidence="12" id="KW-0378">Hydrolase</keyword>
<dbReference type="AlphaFoldDB" id="A0A098E6C3"/>
<dbReference type="InterPro" id="IPR023299">
    <property type="entry name" value="ATPase_P-typ_cyto_dom_N"/>
</dbReference>
<evidence type="ECO:0000256" key="1">
    <source>
        <dbReference type="ARBA" id="ARBA00004651"/>
    </source>
</evidence>
<dbReference type="SFLD" id="SFLDG00002">
    <property type="entry name" value="C1.7:_P-type_atpase_like"/>
    <property type="match status" value="1"/>
</dbReference>
<dbReference type="Gene3D" id="3.40.50.1000">
    <property type="entry name" value="HAD superfamily/HAD-like"/>
    <property type="match status" value="1"/>
</dbReference>
<dbReference type="Gene3D" id="1.20.1110.10">
    <property type="entry name" value="Calcium-transporting ATPase, transmembrane domain"/>
    <property type="match status" value="1"/>
</dbReference>
<dbReference type="InterPro" id="IPR036412">
    <property type="entry name" value="HAD-like_sf"/>
</dbReference>
<dbReference type="InterPro" id="IPR059000">
    <property type="entry name" value="ATPase_P-type_domA"/>
</dbReference>
<dbReference type="SFLD" id="SFLDS00003">
    <property type="entry name" value="Haloacid_Dehalogenase"/>
    <property type="match status" value="1"/>
</dbReference>
<dbReference type="Pfam" id="PF00689">
    <property type="entry name" value="Cation_ATPase_C"/>
    <property type="match status" value="1"/>
</dbReference>
<keyword evidence="6" id="KW-0067">ATP-binding</keyword>
<dbReference type="GO" id="GO:0030007">
    <property type="term" value="P:intracellular potassium ion homeostasis"/>
    <property type="evidence" value="ECO:0007669"/>
    <property type="project" value="TreeGrafter"/>
</dbReference>
<feature type="transmembrane region" description="Helical" evidence="10">
    <location>
        <begin position="717"/>
        <end position="741"/>
    </location>
</feature>
<dbReference type="SMART" id="SM00831">
    <property type="entry name" value="Cation_ATPase_N"/>
    <property type="match status" value="1"/>
</dbReference>
<keyword evidence="4" id="KW-0479">Metal-binding</keyword>
<dbReference type="PANTHER" id="PTHR43294:SF21">
    <property type="entry name" value="CATION TRANSPORTING ATPASE"/>
    <property type="match status" value="1"/>
</dbReference>
<dbReference type="InterPro" id="IPR044492">
    <property type="entry name" value="P_typ_ATPase_HD_dom"/>
</dbReference>
<dbReference type="GO" id="GO:0016887">
    <property type="term" value="F:ATP hydrolysis activity"/>
    <property type="evidence" value="ECO:0007669"/>
    <property type="project" value="InterPro"/>
</dbReference>
<dbReference type="GO" id="GO:0036376">
    <property type="term" value="P:sodium ion export across plasma membrane"/>
    <property type="evidence" value="ECO:0007669"/>
    <property type="project" value="TreeGrafter"/>
</dbReference>
<proteinExistence type="predicted"/>
<evidence type="ECO:0000256" key="7">
    <source>
        <dbReference type="ARBA" id="ARBA00022967"/>
    </source>
</evidence>
<evidence type="ECO:0000256" key="6">
    <source>
        <dbReference type="ARBA" id="ARBA00022840"/>
    </source>
</evidence>
<keyword evidence="2" id="KW-1003">Cell membrane</keyword>
<dbReference type="PANTHER" id="PTHR43294">
    <property type="entry name" value="SODIUM/POTASSIUM-TRANSPORTING ATPASE SUBUNIT ALPHA"/>
    <property type="match status" value="1"/>
</dbReference>
<dbReference type="SFLD" id="SFLDF00027">
    <property type="entry name" value="p-type_atpase"/>
    <property type="match status" value="1"/>
</dbReference>
<dbReference type="SUPFAM" id="SSF81660">
    <property type="entry name" value="Metal cation-transporting ATPase, ATP-binding domain N"/>
    <property type="match status" value="1"/>
</dbReference>
<dbReference type="InterPro" id="IPR008250">
    <property type="entry name" value="ATPase_P-typ_transduc_dom_A_sf"/>
</dbReference>
<dbReference type="InterPro" id="IPR006068">
    <property type="entry name" value="ATPase_P-typ_cation-transptr_C"/>
</dbReference>
<dbReference type="Pfam" id="PF00122">
    <property type="entry name" value="E1-E2_ATPase"/>
    <property type="match status" value="1"/>
</dbReference>
<dbReference type="Gene3D" id="3.40.1110.10">
    <property type="entry name" value="Calcium-transporting ATPase, cytoplasmic domain N"/>
    <property type="match status" value="1"/>
</dbReference>
<dbReference type="GO" id="GO:0005886">
    <property type="term" value="C:plasma membrane"/>
    <property type="evidence" value="ECO:0007669"/>
    <property type="project" value="UniProtKB-SubCell"/>
</dbReference>
<organism evidence="12">
    <name type="scientific">groundwater metagenome</name>
    <dbReference type="NCBI Taxonomy" id="717931"/>
    <lineage>
        <taxon>unclassified sequences</taxon>
        <taxon>metagenomes</taxon>
        <taxon>ecological metagenomes</taxon>
    </lineage>
</organism>
<keyword evidence="5" id="KW-0547">Nucleotide-binding</keyword>
<feature type="transmembrane region" description="Helical" evidence="10">
    <location>
        <begin position="876"/>
        <end position="897"/>
    </location>
</feature>
<keyword evidence="3 10" id="KW-0812">Transmembrane</keyword>
<dbReference type="InterPro" id="IPR004014">
    <property type="entry name" value="ATPase_P-typ_cation-transptr_N"/>
</dbReference>
<dbReference type="SUPFAM" id="SSF81653">
    <property type="entry name" value="Calcium ATPase, transduction domain A"/>
    <property type="match status" value="1"/>
</dbReference>
<dbReference type="PRINTS" id="PR00119">
    <property type="entry name" value="CATATPASE"/>
</dbReference>
<dbReference type="Pfam" id="PF00690">
    <property type="entry name" value="Cation_ATPase_N"/>
    <property type="match status" value="1"/>
</dbReference>
<feature type="transmembrane region" description="Helical" evidence="10">
    <location>
        <begin position="791"/>
        <end position="818"/>
    </location>
</feature>
<feature type="transmembrane region" description="Helical" evidence="10">
    <location>
        <begin position="909"/>
        <end position="926"/>
    </location>
</feature>
<dbReference type="InterPro" id="IPR023298">
    <property type="entry name" value="ATPase_P-typ_TM_dom_sf"/>
</dbReference>
<dbReference type="GO" id="GO:0005391">
    <property type="term" value="F:P-type sodium:potassium-exchanging transporter activity"/>
    <property type="evidence" value="ECO:0007669"/>
    <property type="project" value="TreeGrafter"/>
</dbReference>
<keyword evidence="8 10" id="KW-1133">Transmembrane helix</keyword>
<evidence type="ECO:0000256" key="8">
    <source>
        <dbReference type="ARBA" id="ARBA00022989"/>
    </source>
</evidence>
<gene>
    <name evidence="12" type="primary">pma</name>
    <name evidence="12" type="ORF">MSIBF_A1460026</name>
</gene>
<dbReference type="EC" id="3.6.3.-" evidence="12"/>
<dbReference type="Gene3D" id="2.70.150.10">
    <property type="entry name" value="Calcium-transporting ATPase, cytoplasmic transduction domain A"/>
    <property type="match status" value="1"/>
</dbReference>
<evidence type="ECO:0000256" key="10">
    <source>
        <dbReference type="SAM" id="Phobius"/>
    </source>
</evidence>
<dbReference type="Pfam" id="PF13246">
    <property type="entry name" value="Cation_ATPase"/>
    <property type="match status" value="1"/>
</dbReference>
<feature type="transmembrane region" description="Helical" evidence="10">
    <location>
        <begin position="100"/>
        <end position="120"/>
    </location>
</feature>
<evidence type="ECO:0000256" key="2">
    <source>
        <dbReference type="ARBA" id="ARBA00022475"/>
    </source>
</evidence>
<comment type="subcellular location">
    <subcellularLocation>
        <location evidence="1">Cell membrane</location>
        <topology evidence="1">Multi-pass membrane protein</topology>
    </subcellularLocation>
</comment>
<dbReference type="EMBL" id="CCXY01000053">
    <property type="protein sequence ID" value="CEG11467.1"/>
    <property type="molecule type" value="Genomic_DNA"/>
</dbReference>
<evidence type="ECO:0000256" key="3">
    <source>
        <dbReference type="ARBA" id="ARBA00022692"/>
    </source>
</evidence>
<feature type="domain" description="Cation-transporting P-type ATPase N-terminal" evidence="11">
    <location>
        <begin position="15"/>
        <end position="87"/>
    </location>
</feature>
<reference evidence="12" key="1">
    <citation type="submission" date="2014-09" db="EMBL/GenBank/DDBJ databases">
        <authorList>
            <person name="Probst J Alexander"/>
        </authorList>
    </citation>
    <scope>NUCLEOTIDE SEQUENCE</scope>
</reference>
<keyword evidence="7" id="KW-1278">Translocase</keyword>
<dbReference type="InterPro" id="IPR023214">
    <property type="entry name" value="HAD_sf"/>
</dbReference>